<organism evidence="2 3">
    <name type="scientific">Marmota monax</name>
    <name type="common">Woodchuck</name>
    <dbReference type="NCBI Taxonomy" id="9995"/>
    <lineage>
        <taxon>Eukaryota</taxon>
        <taxon>Metazoa</taxon>
        <taxon>Chordata</taxon>
        <taxon>Craniata</taxon>
        <taxon>Vertebrata</taxon>
        <taxon>Euteleostomi</taxon>
        <taxon>Mammalia</taxon>
        <taxon>Eutheria</taxon>
        <taxon>Euarchontoglires</taxon>
        <taxon>Glires</taxon>
        <taxon>Rodentia</taxon>
        <taxon>Sciuromorpha</taxon>
        <taxon>Sciuridae</taxon>
        <taxon>Xerinae</taxon>
        <taxon>Marmotini</taxon>
        <taxon>Marmota</taxon>
    </lineage>
</organism>
<dbReference type="EMBL" id="WJEC01001648">
    <property type="protein sequence ID" value="KAF7478316.1"/>
    <property type="molecule type" value="Genomic_DNA"/>
</dbReference>
<dbReference type="Gene3D" id="2.60.40.10">
    <property type="entry name" value="Immunoglobulins"/>
    <property type="match status" value="1"/>
</dbReference>
<sequence>MLHSPVSAHPHTRATRPRPPPHLLCVLPWSWGVVKRTVRFNVFCECQARMPRSLWAGLTGSAHGLLTPLTRVFSLLAPSVLAQRGCLPFLPPGEPRDSALPFLSLSPSPRGPGQCHHTESQEGQSLHLVCDADSDPPATLSWTQGGLTLSPSQPLDPQVLNCPRWS</sequence>
<reference evidence="2" key="1">
    <citation type="submission" date="2020-08" db="EMBL/GenBank/DDBJ databases">
        <authorList>
            <person name="Shumante A."/>
            <person name="Zimin A.V."/>
            <person name="Puiu D."/>
            <person name="Salzberg S.L."/>
        </authorList>
    </citation>
    <scope>NUCLEOTIDE SEQUENCE</scope>
    <source>
        <strain evidence="2">WC2-LM</strain>
        <tissue evidence="2">Liver</tissue>
    </source>
</reference>
<dbReference type="InterPro" id="IPR013783">
    <property type="entry name" value="Ig-like_fold"/>
</dbReference>
<gene>
    <name evidence="2" type="ORF">GHT09_010644</name>
</gene>
<evidence type="ECO:0000313" key="3">
    <source>
        <dbReference type="Proteomes" id="UP000662637"/>
    </source>
</evidence>
<dbReference type="InterPro" id="IPR007110">
    <property type="entry name" value="Ig-like_dom"/>
</dbReference>
<name>A0A834QGQ4_MARMO</name>
<accession>A0A834QGQ4</accession>
<comment type="caution">
    <text evidence="2">The sequence shown here is derived from an EMBL/GenBank/DDBJ whole genome shotgun (WGS) entry which is preliminary data.</text>
</comment>
<protein>
    <recommendedName>
        <fullName evidence="1">Ig-like domain-containing protein</fullName>
    </recommendedName>
</protein>
<dbReference type="PROSITE" id="PS50835">
    <property type="entry name" value="IG_LIKE"/>
    <property type="match status" value="1"/>
</dbReference>
<evidence type="ECO:0000313" key="2">
    <source>
        <dbReference type="EMBL" id="KAF7478316.1"/>
    </source>
</evidence>
<dbReference type="InterPro" id="IPR036179">
    <property type="entry name" value="Ig-like_dom_sf"/>
</dbReference>
<dbReference type="SUPFAM" id="SSF48726">
    <property type="entry name" value="Immunoglobulin"/>
    <property type="match status" value="1"/>
</dbReference>
<dbReference type="Proteomes" id="UP000662637">
    <property type="component" value="Unassembled WGS sequence"/>
</dbReference>
<proteinExistence type="predicted"/>
<dbReference type="AlphaFoldDB" id="A0A834QGQ4"/>
<evidence type="ECO:0000259" key="1">
    <source>
        <dbReference type="PROSITE" id="PS50835"/>
    </source>
</evidence>
<feature type="domain" description="Ig-like" evidence="1">
    <location>
        <begin position="101"/>
        <end position="166"/>
    </location>
</feature>